<dbReference type="InterPro" id="IPR003439">
    <property type="entry name" value="ABC_transporter-like_ATP-bd"/>
</dbReference>
<dbReference type="Proteomes" id="UP000824118">
    <property type="component" value="Unassembled WGS sequence"/>
</dbReference>
<dbReference type="InterPro" id="IPR003593">
    <property type="entry name" value="AAA+_ATPase"/>
</dbReference>
<reference evidence="4" key="1">
    <citation type="submission" date="2020-10" db="EMBL/GenBank/DDBJ databases">
        <authorList>
            <person name="Gilroy R."/>
        </authorList>
    </citation>
    <scope>NUCLEOTIDE SEQUENCE</scope>
    <source>
        <strain evidence="4">ChiGjej1B1-1684</strain>
    </source>
</reference>
<dbReference type="SMART" id="SM00382">
    <property type="entry name" value="AAA"/>
    <property type="match status" value="1"/>
</dbReference>
<reference evidence="4" key="2">
    <citation type="journal article" date="2021" name="PeerJ">
        <title>Extensive microbial diversity within the chicken gut microbiome revealed by metagenomics and culture.</title>
        <authorList>
            <person name="Gilroy R."/>
            <person name="Ravi A."/>
            <person name="Getino M."/>
            <person name="Pursley I."/>
            <person name="Horton D.L."/>
            <person name="Alikhan N.F."/>
            <person name="Baker D."/>
            <person name="Gharbi K."/>
            <person name="Hall N."/>
            <person name="Watson M."/>
            <person name="Adriaenssens E.M."/>
            <person name="Foster-Nyarko E."/>
            <person name="Jarju S."/>
            <person name="Secka A."/>
            <person name="Antonio M."/>
            <person name="Oren A."/>
            <person name="Chaudhuri R.R."/>
            <person name="La Ragione R."/>
            <person name="Hildebrand F."/>
            <person name="Pallen M.J."/>
        </authorList>
    </citation>
    <scope>NUCLEOTIDE SEQUENCE</scope>
    <source>
        <strain evidence="4">ChiGjej1B1-1684</strain>
    </source>
</reference>
<dbReference type="Pfam" id="PF00005">
    <property type="entry name" value="ABC_tran"/>
    <property type="match status" value="1"/>
</dbReference>
<gene>
    <name evidence="4" type="ORF">IAD22_03775</name>
</gene>
<dbReference type="InterPro" id="IPR027417">
    <property type="entry name" value="P-loop_NTPase"/>
</dbReference>
<evidence type="ECO:0000256" key="1">
    <source>
        <dbReference type="ARBA" id="ARBA00022741"/>
    </source>
</evidence>
<sequence>MDSIQIKNITKRYKDVTALDNISFSFEYGKIYGLLGRNGAGKSTLINIIANRIFPDSGEVLIDGIPTRENMAVHEKIHCMSEQDLYNTSLKVKEHFMWMNRFYSCFDIEKAYAIAEKFNLNTNKKFKQLSKGYQSIFKLTVAIALNVPYLIFDEPVLGLDANHRELFYNILLNDYEENPRTIIFATHLIEEVANIIEDVVIIDKGKVLLQDSAENLLETGYCVSGVTAEVDKFCTGKNVIGEDILGGMKLAYILGEREELPQNSNLQITNMNLQKLFVKLTEKGGI</sequence>
<protein>
    <submittedName>
        <fullName evidence="4">ABC transporter ATP-binding protein</fullName>
    </submittedName>
</protein>
<dbReference type="PANTHER" id="PTHR43158">
    <property type="entry name" value="SKFA PEPTIDE EXPORT ATP-BINDING PROTEIN SKFE"/>
    <property type="match status" value="1"/>
</dbReference>
<organism evidence="4 5">
    <name type="scientific">Candidatus Limousia pullorum</name>
    <dbReference type="NCBI Taxonomy" id="2840860"/>
    <lineage>
        <taxon>Bacteria</taxon>
        <taxon>Bacillati</taxon>
        <taxon>Bacillota</taxon>
        <taxon>Clostridia</taxon>
        <taxon>Eubacteriales</taxon>
        <taxon>Oscillospiraceae</taxon>
        <taxon>Oscillospiraceae incertae sedis</taxon>
        <taxon>Candidatus Limousia</taxon>
    </lineage>
</organism>
<dbReference type="SUPFAM" id="SSF52540">
    <property type="entry name" value="P-loop containing nucleoside triphosphate hydrolases"/>
    <property type="match status" value="1"/>
</dbReference>
<dbReference type="EMBL" id="DVNG01000054">
    <property type="protein sequence ID" value="HIU50115.1"/>
    <property type="molecule type" value="Genomic_DNA"/>
</dbReference>
<proteinExistence type="predicted"/>
<dbReference type="CDD" id="cd03230">
    <property type="entry name" value="ABC_DR_subfamily_A"/>
    <property type="match status" value="1"/>
</dbReference>
<keyword evidence="2 4" id="KW-0067">ATP-binding</keyword>
<comment type="caution">
    <text evidence="4">The sequence shown here is derived from an EMBL/GenBank/DDBJ whole genome shotgun (WGS) entry which is preliminary data.</text>
</comment>
<keyword evidence="1" id="KW-0547">Nucleotide-binding</keyword>
<evidence type="ECO:0000259" key="3">
    <source>
        <dbReference type="PROSITE" id="PS50893"/>
    </source>
</evidence>
<evidence type="ECO:0000313" key="4">
    <source>
        <dbReference type="EMBL" id="HIU50115.1"/>
    </source>
</evidence>
<evidence type="ECO:0000313" key="5">
    <source>
        <dbReference type="Proteomes" id="UP000824118"/>
    </source>
</evidence>
<dbReference type="Gene3D" id="3.40.50.300">
    <property type="entry name" value="P-loop containing nucleotide triphosphate hydrolases"/>
    <property type="match status" value="1"/>
</dbReference>
<evidence type="ECO:0000256" key="2">
    <source>
        <dbReference type="ARBA" id="ARBA00022840"/>
    </source>
</evidence>
<dbReference type="PANTHER" id="PTHR43158:SF5">
    <property type="entry name" value="ABC TRANSPORTER, ATP-BINDING PROTEIN"/>
    <property type="match status" value="1"/>
</dbReference>
<dbReference type="GO" id="GO:0005524">
    <property type="term" value="F:ATP binding"/>
    <property type="evidence" value="ECO:0007669"/>
    <property type="project" value="UniProtKB-KW"/>
</dbReference>
<accession>A0A9D1LY29</accession>
<dbReference type="PROSITE" id="PS50893">
    <property type="entry name" value="ABC_TRANSPORTER_2"/>
    <property type="match status" value="1"/>
</dbReference>
<dbReference type="AlphaFoldDB" id="A0A9D1LY29"/>
<feature type="domain" description="ABC transporter" evidence="3">
    <location>
        <begin position="4"/>
        <end position="229"/>
    </location>
</feature>
<dbReference type="GO" id="GO:0016887">
    <property type="term" value="F:ATP hydrolysis activity"/>
    <property type="evidence" value="ECO:0007669"/>
    <property type="project" value="InterPro"/>
</dbReference>
<name>A0A9D1LY29_9FIRM</name>